<dbReference type="GO" id="GO:0004175">
    <property type="term" value="F:endopeptidase activity"/>
    <property type="evidence" value="ECO:0007669"/>
    <property type="project" value="TreeGrafter"/>
</dbReference>
<keyword evidence="4" id="KW-0720">Serine protease</keyword>
<reference evidence="6" key="1">
    <citation type="submission" date="2023-03" db="EMBL/GenBank/DDBJ databases">
        <authorList>
            <person name="Steffen K."/>
            <person name="Cardenas P."/>
        </authorList>
    </citation>
    <scope>NUCLEOTIDE SEQUENCE</scope>
</reference>
<dbReference type="GO" id="GO:0006508">
    <property type="term" value="P:proteolysis"/>
    <property type="evidence" value="ECO:0007669"/>
    <property type="project" value="UniProtKB-KW"/>
</dbReference>
<dbReference type="SUPFAM" id="SSF52096">
    <property type="entry name" value="ClpP/crotonase"/>
    <property type="match status" value="1"/>
</dbReference>
<dbReference type="GO" id="GO:0008236">
    <property type="term" value="F:serine-type peptidase activity"/>
    <property type="evidence" value="ECO:0007669"/>
    <property type="project" value="UniProtKB-KW"/>
</dbReference>
<dbReference type="InterPro" id="IPR001478">
    <property type="entry name" value="PDZ"/>
</dbReference>
<evidence type="ECO:0000256" key="4">
    <source>
        <dbReference type="ARBA" id="ARBA00022825"/>
    </source>
</evidence>
<dbReference type="SMART" id="SM00228">
    <property type="entry name" value="PDZ"/>
    <property type="match status" value="1"/>
</dbReference>
<dbReference type="InterPro" id="IPR036034">
    <property type="entry name" value="PDZ_sf"/>
</dbReference>
<dbReference type="Pfam" id="PF17820">
    <property type="entry name" value="PDZ_6"/>
    <property type="match status" value="1"/>
</dbReference>
<protein>
    <submittedName>
        <fullName evidence="6">Carboxy-terminal-processing protease</fullName>
    </submittedName>
</protein>
<dbReference type="Pfam" id="PF22694">
    <property type="entry name" value="CtpB_N-like"/>
    <property type="match status" value="1"/>
</dbReference>
<dbReference type="InterPro" id="IPR055210">
    <property type="entry name" value="CtpA/B_N"/>
</dbReference>
<sequence length="458" mass="50191">MFLICALLPLGWSSEETGKTADDELVENLALFSEILAYVKQSHLDTPDTKELTDGAINGMLRKLDPYSQYIPDYGDFRTQNRGNYGGLGMLIGIKEDMLTVVTPFKGSPASLAGLESGDVISHIEGDSTAVMTLNEAVDLLRGEPGTPVSIMVVRENDNRPVGVTVTREVIRIPSVEQDIIGDNIGYIKINQFLETTANDVDNAFVDFKAQNVRGVILDLRLNPGGLLSSAVDIASDFLTPGQLVVYSKGIEAREDFKAKGEKREYFPVIVLVDGGSASASEIVAGAIKDHGRGLVMGSKTFGKASVQRVFPLSNSKSAVKLTVARYFTPNGIDIDKIGIIPDVESAWFSRSERQMQLKLRDHEKLKTFIEENGDDVLAQLATAEHASRDDRRAAKLLRSYQRLSDVLTEEQIVLSDIGVKYALAQITEDTRDELEHDPQVVAAMEQLKVLELFAAQN</sequence>
<proteinExistence type="inferred from homology"/>
<dbReference type="Gene3D" id="2.30.42.10">
    <property type="match status" value="1"/>
</dbReference>
<dbReference type="Pfam" id="PF03572">
    <property type="entry name" value="Peptidase_S41"/>
    <property type="match status" value="1"/>
</dbReference>
<evidence type="ECO:0000313" key="6">
    <source>
        <dbReference type="EMBL" id="CAI7989597.1"/>
    </source>
</evidence>
<dbReference type="PANTHER" id="PTHR32060">
    <property type="entry name" value="TAIL-SPECIFIC PROTEASE"/>
    <property type="match status" value="1"/>
</dbReference>
<evidence type="ECO:0000259" key="5">
    <source>
        <dbReference type="PROSITE" id="PS50106"/>
    </source>
</evidence>
<dbReference type="Gene3D" id="3.90.226.10">
    <property type="entry name" value="2-enoyl-CoA Hydratase, Chain A, domain 1"/>
    <property type="match status" value="1"/>
</dbReference>
<dbReference type="GO" id="GO:0007165">
    <property type="term" value="P:signal transduction"/>
    <property type="evidence" value="ECO:0007669"/>
    <property type="project" value="TreeGrafter"/>
</dbReference>
<evidence type="ECO:0000256" key="1">
    <source>
        <dbReference type="ARBA" id="ARBA00009179"/>
    </source>
</evidence>
<evidence type="ECO:0000256" key="3">
    <source>
        <dbReference type="ARBA" id="ARBA00022801"/>
    </source>
</evidence>
<comment type="similarity">
    <text evidence="1">Belongs to the peptidase S41A family.</text>
</comment>
<gene>
    <name evidence="6" type="ORF">GBAR_LOCUS266</name>
</gene>
<dbReference type="NCBIfam" id="TIGR00225">
    <property type="entry name" value="prc"/>
    <property type="match status" value="1"/>
</dbReference>
<evidence type="ECO:0000256" key="2">
    <source>
        <dbReference type="ARBA" id="ARBA00022670"/>
    </source>
</evidence>
<keyword evidence="2 6" id="KW-0645">Protease</keyword>
<dbReference type="PROSITE" id="PS50106">
    <property type="entry name" value="PDZ"/>
    <property type="match status" value="1"/>
</dbReference>
<dbReference type="SUPFAM" id="SSF50156">
    <property type="entry name" value="PDZ domain-like"/>
    <property type="match status" value="1"/>
</dbReference>
<organism evidence="6 7">
    <name type="scientific">Geodia barretti</name>
    <name type="common">Barrett's horny sponge</name>
    <dbReference type="NCBI Taxonomy" id="519541"/>
    <lineage>
        <taxon>Eukaryota</taxon>
        <taxon>Metazoa</taxon>
        <taxon>Porifera</taxon>
        <taxon>Demospongiae</taxon>
        <taxon>Heteroscleromorpha</taxon>
        <taxon>Tetractinellida</taxon>
        <taxon>Astrophorina</taxon>
        <taxon>Geodiidae</taxon>
        <taxon>Geodia</taxon>
    </lineage>
</organism>
<dbReference type="PANTHER" id="PTHR32060:SF30">
    <property type="entry name" value="CARBOXY-TERMINAL PROCESSING PROTEASE CTPA"/>
    <property type="match status" value="1"/>
</dbReference>
<dbReference type="InterPro" id="IPR041489">
    <property type="entry name" value="PDZ_6"/>
</dbReference>
<comment type="caution">
    <text evidence="6">The sequence shown here is derived from an EMBL/GenBank/DDBJ whole genome shotgun (WGS) entry which is preliminary data.</text>
</comment>
<evidence type="ECO:0000313" key="7">
    <source>
        <dbReference type="Proteomes" id="UP001174909"/>
    </source>
</evidence>
<dbReference type="CDD" id="cd06782">
    <property type="entry name" value="cpPDZ_CPP-like"/>
    <property type="match status" value="1"/>
</dbReference>
<dbReference type="InterPro" id="IPR029045">
    <property type="entry name" value="ClpP/crotonase-like_dom_sf"/>
</dbReference>
<keyword evidence="3" id="KW-0378">Hydrolase</keyword>
<dbReference type="EMBL" id="CASHTH010000033">
    <property type="protein sequence ID" value="CAI7989597.1"/>
    <property type="molecule type" value="Genomic_DNA"/>
</dbReference>
<name>A0AA35QS91_GEOBA</name>
<dbReference type="InterPro" id="IPR005151">
    <property type="entry name" value="Tail-specific_protease"/>
</dbReference>
<dbReference type="FunFam" id="2.30.42.10:FF:000063">
    <property type="entry name" value="Peptidase, S41 family"/>
    <property type="match status" value="1"/>
</dbReference>
<feature type="domain" description="PDZ" evidence="5">
    <location>
        <begin position="82"/>
        <end position="142"/>
    </location>
</feature>
<dbReference type="CDD" id="cd07560">
    <property type="entry name" value="Peptidase_S41_CPP"/>
    <property type="match status" value="1"/>
</dbReference>
<dbReference type="Gene3D" id="3.30.750.44">
    <property type="match status" value="1"/>
</dbReference>
<accession>A0AA35QS91</accession>
<dbReference type="Proteomes" id="UP001174909">
    <property type="component" value="Unassembled WGS sequence"/>
</dbReference>
<dbReference type="AlphaFoldDB" id="A0AA35QS91"/>
<dbReference type="SMART" id="SM00245">
    <property type="entry name" value="TSPc"/>
    <property type="match status" value="1"/>
</dbReference>
<dbReference type="InterPro" id="IPR004447">
    <property type="entry name" value="Peptidase_S41A"/>
</dbReference>
<keyword evidence="7" id="KW-1185">Reference proteome</keyword>